<comment type="caution">
    <text evidence="2">The sequence shown here is derived from an EMBL/GenBank/DDBJ whole genome shotgun (WGS) entry which is preliminary data.</text>
</comment>
<reference evidence="2" key="1">
    <citation type="journal article" date="2020" name="mSystems">
        <title>Genome- and Community-Level Interaction Insights into Carbon Utilization and Element Cycling Functions of Hydrothermarchaeota in Hydrothermal Sediment.</title>
        <authorList>
            <person name="Zhou Z."/>
            <person name="Liu Y."/>
            <person name="Xu W."/>
            <person name="Pan J."/>
            <person name="Luo Z.H."/>
            <person name="Li M."/>
        </authorList>
    </citation>
    <scope>NUCLEOTIDE SEQUENCE [LARGE SCALE GENOMIC DNA]</scope>
    <source>
        <strain evidence="2">SpSt-1179</strain>
    </source>
</reference>
<evidence type="ECO:0000256" key="1">
    <source>
        <dbReference type="SAM" id="SignalP"/>
    </source>
</evidence>
<organism evidence="2">
    <name type="scientific">Mesotoga infera</name>
    <dbReference type="NCBI Taxonomy" id="1236046"/>
    <lineage>
        <taxon>Bacteria</taxon>
        <taxon>Thermotogati</taxon>
        <taxon>Thermotogota</taxon>
        <taxon>Thermotogae</taxon>
        <taxon>Kosmotogales</taxon>
        <taxon>Kosmotogaceae</taxon>
        <taxon>Mesotoga</taxon>
    </lineage>
</organism>
<gene>
    <name evidence="2" type="ORF">ENN47_09980</name>
</gene>
<proteinExistence type="predicted"/>
<accession>A0A7C1CXB7</accession>
<sequence>MRKTLLSAVFVTCLVMIVFSAQNTASQELRIIVESVALLDVSNSSASFEIPQEMIVPGAPIFLQNIEGGRLKYTSLTEAGSLRKITASLSDLSLLEVVEIGITVSAPDSGRGKVGVSSGRVLLTADPQPVVEGIGSGWIGTEDADGAMVLYDINIFSAEMLVDGVVNLEVLFTLTEG</sequence>
<evidence type="ECO:0000313" key="2">
    <source>
        <dbReference type="EMBL" id="HDP78490.1"/>
    </source>
</evidence>
<dbReference type="EMBL" id="DSBT01000307">
    <property type="protein sequence ID" value="HDP78490.1"/>
    <property type="molecule type" value="Genomic_DNA"/>
</dbReference>
<feature type="chain" id="PRO_5028136771" evidence="1">
    <location>
        <begin position="22"/>
        <end position="177"/>
    </location>
</feature>
<keyword evidence="1" id="KW-0732">Signal</keyword>
<dbReference type="Proteomes" id="UP000886198">
    <property type="component" value="Unassembled WGS sequence"/>
</dbReference>
<feature type="signal peptide" evidence="1">
    <location>
        <begin position="1"/>
        <end position="21"/>
    </location>
</feature>
<protein>
    <submittedName>
        <fullName evidence="2">Uncharacterized protein</fullName>
    </submittedName>
</protein>
<dbReference type="AlphaFoldDB" id="A0A7C1CXB7"/>
<name>A0A7C1CXB7_9BACT</name>